<reference evidence="14 15" key="1">
    <citation type="submission" date="2019-06" db="EMBL/GenBank/DDBJ databases">
        <title>Sequencing the genomes of 1000 actinobacteria strains.</title>
        <authorList>
            <person name="Klenk H.-P."/>
        </authorList>
    </citation>
    <scope>NUCLEOTIDE SEQUENCE [LARGE SCALE GENOMIC DNA]</scope>
    <source>
        <strain evidence="14 15">DSM 45043</strain>
    </source>
</reference>
<dbReference type="PRINTS" id="PR01001">
    <property type="entry name" value="FADG3PDH"/>
</dbReference>
<dbReference type="Proteomes" id="UP000316706">
    <property type="component" value="Unassembled WGS sequence"/>
</dbReference>
<dbReference type="Gene3D" id="3.30.9.10">
    <property type="entry name" value="D-Amino Acid Oxidase, subunit A, domain 2"/>
    <property type="match status" value="1"/>
</dbReference>
<dbReference type="GO" id="GO:0046168">
    <property type="term" value="P:glycerol-3-phosphate catabolic process"/>
    <property type="evidence" value="ECO:0007669"/>
    <property type="project" value="TreeGrafter"/>
</dbReference>
<evidence type="ECO:0000256" key="3">
    <source>
        <dbReference type="ARBA" id="ARBA00007330"/>
    </source>
</evidence>
<evidence type="ECO:0000256" key="10">
    <source>
        <dbReference type="ARBA" id="ARBA00049055"/>
    </source>
</evidence>
<keyword evidence="15" id="KW-1185">Reference proteome</keyword>
<evidence type="ECO:0000256" key="5">
    <source>
        <dbReference type="ARBA" id="ARBA00022490"/>
    </source>
</evidence>
<dbReference type="RefSeq" id="WP_141968490.1">
    <property type="nucleotide sequence ID" value="NZ_VFPO01000001.1"/>
</dbReference>
<feature type="domain" description="Alpha-glycerophosphate oxidase C-terminal" evidence="13">
    <location>
        <begin position="403"/>
        <end position="526"/>
    </location>
</feature>
<dbReference type="Pfam" id="PF01266">
    <property type="entry name" value="DAO"/>
    <property type="match status" value="1"/>
</dbReference>
<organism evidence="14 15">
    <name type="scientific">Actinomadura hallensis</name>
    <dbReference type="NCBI Taxonomy" id="337895"/>
    <lineage>
        <taxon>Bacteria</taxon>
        <taxon>Bacillati</taxon>
        <taxon>Actinomycetota</taxon>
        <taxon>Actinomycetes</taxon>
        <taxon>Streptosporangiales</taxon>
        <taxon>Thermomonosporaceae</taxon>
        <taxon>Actinomadura</taxon>
    </lineage>
</organism>
<dbReference type="Pfam" id="PF16901">
    <property type="entry name" value="DAO_C"/>
    <property type="match status" value="1"/>
</dbReference>
<keyword evidence="7" id="KW-0319">Glycerol metabolism</keyword>
<gene>
    <name evidence="14" type="ORF">FHX41_2458</name>
</gene>
<keyword evidence="8" id="KW-0274">FAD</keyword>
<dbReference type="AlphaFoldDB" id="A0A543IE45"/>
<dbReference type="Gene3D" id="1.10.8.870">
    <property type="entry name" value="Alpha-glycerophosphate oxidase, cap domain"/>
    <property type="match status" value="1"/>
</dbReference>
<protein>
    <recommendedName>
        <fullName evidence="4 11">Glycerol-3-phosphate dehydrogenase</fullName>
        <ecNumber evidence="4 11">1.1.5.3</ecNumber>
    </recommendedName>
</protein>
<dbReference type="PANTHER" id="PTHR11985:SF31">
    <property type="entry name" value="GLYCEROL-3-PHOSPHATE DEHYDROGENASE 2"/>
    <property type="match status" value="1"/>
</dbReference>
<dbReference type="InterPro" id="IPR038299">
    <property type="entry name" value="DAO_C_sf"/>
</dbReference>
<evidence type="ECO:0000256" key="7">
    <source>
        <dbReference type="ARBA" id="ARBA00022798"/>
    </source>
</evidence>
<dbReference type="PROSITE" id="PS00977">
    <property type="entry name" value="FAD_G3PDH_1"/>
    <property type="match status" value="1"/>
</dbReference>
<dbReference type="PANTHER" id="PTHR11985">
    <property type="entry name" value="GLYCEROL-3-PHOSPHATE DEHYDROGENASE"/>
    <property type="match status" value="1"/>
</dbReference>
<accession>A0A543IE45</accession>
<keyword evidence="6 11" id="KW-0285">Flavoprotein</keyword>
<dbReference type="GO" id="GO:0009331">
    <property type="term" value="C:glycerol-3-phosphate dehydrogenase (FAD) complex"/>
    <property type="evidence" value="ECO:0007669"/>
    <property type="project" value="UniProtKB-UniRule"/>
</dbReference>
<keyword evidence="5" id="KW-0963">Cytoplasm</keyword>
<dbReference type="PROSITE" id="PS00978">
    <property type="entry name" value="FAD_G3PDH_2"/>
    <property type="match status" value="1"/>
</dbReference>
<dbReference type="InterPro" id="IPR031656">
    <property type="entry name" value="DAO_C"/>
</dbReference>
<sequence length="559" mass="60197">MTSVALGPRYREEALRALAGAEFDVLVIGGGIVGAGAALDAISRGLSVALVEARDWAAGTSSRSSKLIHGGLRYLEQRDFGLVREALRERGLLLNTLAPHLVRPVRFLYPLRNRGWERAYVGAGVALYDTMGGSHALPRHRQLTRRGALREAPALRRDALVGAIQYYDAQVDDARYTMMVARTAAQYGAEAVTRAEVTGFLREGERVTGARVLDLEGGREIAVRARRVVCATGVWTDVAQAMTGSRGAFGVRASKGVHLVVRRDRIPMDTGLITRTEKSVLFVIPWGRHWLIGTTDTPHEAGPDPAAAAAGHTDVKYLLDQVNAVLRTPLTHDDVEGVYAGLRPLLSAEVDDTARLSREHAVAEPVPGMVVVTGGKFTTYRVMARDAVDLVAEGLDDAVPASATGRLPILGAVGFEVLWNERRRMAARSGLHVARVEHLLRRYGSCAREVLRLIADDPALGAPVPGADDYLCAEAVYAVTHEGALHLEDVLARRLRVSIEERDGGTAAAPRVAELVAPHLGWGREEIADEVKRYVQYVRAERRGGPGVPDAPAAAVGAG</sequence>
<keyword evidence="9 11" id="KW-0560">Oxidoreductase</keyword>
<dbReference type="GO" id="GO:0004368">
    <property type="term" value="F:glycerol-3-phosphate dehydrogenase (quinone) activity"/>
    <property type="evidence" value="ECO:0007669"/>
    <property type="project" value="UniProtKB-EC"/>
</dbReference>
<evidence type="ECO:0000313" key="15">
    <source>
        <dbReference type="Proteomes" id="UP000316706"/>
    </source>
</evidence>
<dbReference type="FunFam" id="1.10.8.870:FF:000003">
    <property type="entry name" value="Glycerol-3-phosphate dehydrogenase"/>
    <property type="match status" value="1"/>
</dbReference>
<evidence type="ECO:0000256" key="9">
    <source>
        <dbReference type="ARBA" id="ARBA00023002"/>
    </source>
</evidence>
<dbReference type="EMBL" id="VFPO01000001">
    <property type="protein sequence ID" value="TQM68790.1"/>
    <property type="molecule type" value="Genomic_DNA"/>
</dbReference>
<name>A0A543IE45_9ACTN</name>
<dbReference type="SUPFAM" id="SSF54373">
    <property type="entry name" value="FAD-linked reductases, C-terminal domain"/>
    <property type="match status" value="1"/>
</dbReference>
<dbReference type="InterPro" id="IPR006076">
    <property type="entry name" value="FAD-dep_OxRdtase"/>
</dbReference>
<comment type="similarity">
    <text evidence="3 11">Belongs to the FAD-dependent glycerol-3-phosphate dehydrogenase family.</text>
</comment>
<dbReference type="EC" id="1.1.5.3" evidence="4 11"/>
<dbReference type="OrthoDB" id="9766796at2"/>
<dbReference type="SUPFAM" id="SSF51905">
    <property type="entry name" value="FAD/NAD(P)-binding domain"/>
    <property type="match status" value="1"/>
</dbReference>
<evidence type="ECO:0000256" key="1">
    <source>
        <dbReference type="ARBA" id="ARBA00001974"/>
    </source>
</evidence>
<evidence type="ECO:0000256" key="8">
    <source>
        <dbReference type="ARBA" id="ARBA00022827"/>
    </source>
</evidence>
<evidence type="ECO:0000256" key="4">
    <source>
        <dbReference type="ARBA" id="ARBA00013029"/>
    </source>
</evidence>
<comment type="catalytic activity">
    <reaction evidence="10 11">
        <text>a quinone + sn-glycerol 3-phosphate = dihydroxyacetone phosphate + a quinol</text>
        <dbReference type="Rhea" id="RHEA:18977"/>
        <dbReference type="ChEBI" id="CHEBI:24646"/>
        <dbReference type="ChEBI" id="CHEBI:57597"/>
        <dbReference type="ChEBI" id="CHEBI:57642"/>
        <dbReference type="ChEBI" id="CHEBI:132124"/>
        <dbReference type="EC" id="1.1.5.3"/>
    </reaction>
</comment>
<evidence type="ECO:0000259" key="13">
    <source>
        <dbReference type="Pfam" id="PF16901"/>
    </source>
</evidence>
<comment type="cofactor">
    <cofactor evidence="1 11">
        <name>FAD</name>
        <dbReference type="ChEBI" id="CHEBI:57692"/>
    </cofactor>
</comment>
<evidence type="ECO:0000313" key="14">
    <source>
        <dbReference type="EMBL" id="TQM68790.1"/>
    </source>
</evidence>
<dbReference type="InterPro" id="IPR000447">
    <property type="entry name" value="G3P_DH_FAD-dep"/>
</dbReference>
<evidence type="ECO:0000256" key="11">
    <source>
        <dbReference type="RuleBase" id="RU361217"/>
    </source>
</evidence>
<feature type="domain" description="FAD dependent oxidoreductase" evidence="12">
    <location>
        <begin position="24"/>
        <end position="386"/>
    </location>
</feature>
<proteinExistence type="inferred from homology"/>
<dbReference type="InterPro" id="IPR036188">
    <property type="entry name" value="FAD/NAD-bd_sf"/>
</dbReference>
<dbReference type="GO" id="GO:0006071">
    <property type="term" value="P:glycerol metabolic process"/>
    <property type="evidence" value="ECO:0007669"/>
    <property type="project" value="UniProtKB-KW"/>
</dbReference>
<evidence type="ECO:0000256" key="6">
    <source>
        <dbReference type="ARBA" id="ARBA00022630"/>
    </source>
</evidence>
<comment type="subcellular location">
    <subcellularLocation>
        <location evidence="2">Cytoplasm</location>
    </subcellularLocation>
</comment>
<comment type="caution">
    <text evidence="14">The sequence shown here is derived from an EMBL/GenBank/DDBJ whole genome shotgun (WGS) entry which is preliminary data.</text>
</comment>
<evidence type="ECO:0000259" key="12">
    <source>
        <dbReference type="Pfam" id="PF01266"/>
    </source>
</evidence>
<evidence type="ECO:0000256" key="2">
    <source>
        <dbReference type="ARBA" id="ARBA00004496"/>
    </source>
</evidence>
<dbReference type="Gene3D" id="3.50.50.60">
    <property type="entry name" value="FAD/NAD(P)-binding domain"/>
    <property type="match status" value="1"/>
</dbReference>